<dbReference type="FunFam" id="3.30.300.30:FF:000010">
    <property type="entry name" value="Enterobactin synthetase component F"/>
    <property type="match status" value="4"/>
</dbReference>
<dbReference type="Gene3D" id="3.40.50.980">
    <property type="match status" value="8"/>
</dbReference>
<dbReference type="Gene3D" id="3.30.559.10">
    <property type="entry name" value="Chloramphenicol acetyltransferase-like domain"/>
    <property type="match status" value="5"/>
</dbReference>
<comment type="cofactor">
    <cofactor evidence="1">
        <name>pantetheine 4'-phosphate</name>
        <dbReference type="ChEBI" id="CHEBI:47942"/>
    </cofactor>
</comment>
<keyword evidence="8" id="KW-0511">Multifunctional enzyme</keyword>
<dbReference type="FunFam" id="3.40.50.980:FF:000001">
    <property type="entry name" value="Non-ribosomal peptide synthetase"/>
    <property type="match status" value="4"/>
</dbReference>
<organism evidence="10 11">
    <name type="scientific">Brevibacillus laterosporus</name>
    <name type="common">Bacillus laterosporus</name>
    <dbReference type="NCBI Taxonomy" id="1465"/>
    <lineage>
        <taxon>Bacteria</taxon>
        <taxon>Bacillati</taxon>
        <taxon>Bacillota</taxon>
        <taxon>Bacilli</taxon>
        <taxon>Bacillales</taxon>
        <taxon>Paenibacillaceae</taxon>
        <taxon>Brevibacillus</taxon>
    </lineage>
</organism>
<accession>A0A518V761</accession>
<dbReference type="PROSITE" id="PS00012">
    <property type="entry name" value="PHOSPHOPANTETHEINE"/>
    <property type="match status" value="2"/>
</dbReference>
<evidence type="ECO:0000256" key="5">
    <source>
        <dbReference type="ARBA" id="ARBA00022598"/>
    </source>
</evidence>
<dbReference type="Pfam" id="PF00550">
    <property type="entry name" value="PP-binding"/>
    <property type="match status" value="4"/>
</dbReference>
<evidence type="ECO:0000256" key="8">
    <source>
        <dbReference type="ARBA" id="ARBA00023268"/>
    </source>
</evidence>
<evidence type="ECO:0000256" key="6">
    <source>
        <dbReference type="ARBA" id="ARBA00022737"/>
    </source>
</evidence>
<dbReference type="GO" id="GO:0044550">
    <property type="term" value="P:secondary metabolite biosynthetic process"/>
    <property type="evidence" value="ECO:0007669"/>
    <property type="project" value="UniProtKB-ARBA"/>
</dbReference>
<dbReference type="Pfam" id="PF00501">
    <property type="entry name" value="AMP-binding"/>
    <property type="match status" value="4"/>
</dbReference>
<dbReference type="PROSITE" id="PS00455">
    <property type="entry name" value="AMP_BINDING"/>
    <property type="match status" value="4"/>
</dbReference>
<protein>
    <submittedName>
        <fullName evidence="10">Amino acid adenylation domain-containing protein</fullName>
    </submittedName>
</protein>
<gene>
    <name evidence="10" type="ORF">EEL30_11150</name>
</gene>
<dbReference type="FunFam" id="2.30.38.10:FF:000001">
    <property type="entry name" value="Non-ribosomal peptide synthetase PvdI"/>
    <property type="match status" value="4"/>
</dbReference>
<dbReference type="GO" id="GO:0043041">
    <property type="term" value="P:amino acid activation for nonribosomal peptide biosynthetic process"/>
    <property type="evidence" value="ECO:0007669"/>
    <property type="project" value="TreeGrafter"/>
</dbReference>
<evidence type="ECO:0000256" key="7">
    <source>
        <dbReference type="ARBA" id="ARBA00023194"/>
    </source>
</evidence>
<evidence type="ECO:0000256" key="2">
    <source>
        <dbReference type="ARBA" id="ARBA00006432"/>
    </source>
</evidence>
<evidence type="ECO:0000313" key="10">
    <source>
        <dbReference type="EMBL" id="QDX92814.1"/>
    </source>
</evidence>
<evidence type="ECO:0000256" key="1">
    <source>
        <dbReference type="ARBA" id="ARBA00001957"/>
    </source>
</evidence>
<dbReference type="FunFam" id="3.30.559.30:FF:000001">
    <property type="entry name" value="Non-ribosomal peptide synthetase"/>
    <property type="match status" value="3"/>
</dbReference>
<comment type="similarity">
    <text evidence="2">Belongs to the ATP-dependent AMP-binding enzyme family.</text>
</comment>
<dbReference type="InterPro" id="IPR023213">
    <property type="entry name" value="CAT-like_dom_sf"/>
</dbReference>
<dbReference type="SUPFAM" id="SSF56801">
    <property type="entry name" value="Acetyl-CoA synthetase-like"/>
    <property type="match status" value="4"/>
</dbReference>
<feature type="domain" description="Carrier" evidence="9">
    <location>
        <begin position="968"/>
        <end position="1043"/>
    </location>
</feature>
<dbReference type="OrthoDB" id="2476360at2"/>
<dbReference type="InterPro" id="IPR036736">
    <property type="entry name" value="ACP-like_sf"/>
</dbReference>
<keyword evidence="4" id="KW-0597">Phosphoprotein</keyword>
<dbReference type="InterPro" id="IPR045851">
    <property type="entry name" value="AMP-bd_C_sf"/>
</dbReference>
<dbReference type="CDD" id="cd19543">
    <property type="entry name" value="DCL_NRPS"/>
    <property type="match status" value="1"/>
</dbReference>
<keyword evidence="7" id="KW-0045">Antibiotic biosynthesis</keyword>
<evidence type="ECO:0000256" key="3">
    <source>
        <dbReference type="ARBA" id="ARBA00022450"/>
    </source>
</evidence>
<dbReference type="Gene3D" id="3.30.300.30">
    <property type="match status" value="4"/>
</dbReference>
<feature type="domain" description="Carrier" evidence="9">
    <location>
        <begin position="4066"/>
        <end position="4140"/>
    </location>
</feature>
<dbReference type="Pfam" id="PF00668">
    <property type="entry name" value="Condensation"/>
    <property type="match status" value="5"/>
</dbReference>
<dbReference type="NCBIfam" id="NF003417">
    <property type="entry name" value="PRK04813.1"/>
    <property type="match status" value="4"/>
</dbReference>
<dbReference type="PANTHER" id="PTHR45527:SF1">
    <property type="entry name" value="FATTY ACID SYNTHASE"/>
    <property type="match status" value="1"/>
</dbReference>
<proteinExistence type="inferred from homology"/>
<keyword evidence="5" id="KW-0436">Ligase</keyword>
<dbReference type="GO" id="GO:0031177">
    <property type="term" value="F:phosphopantetheine binding"/>
    <property type="evidence" value="ECO:0007669"/>
    <property type="project" value="InterPro"/>
</dbReference>
<dbReference type="PROSITE" id="PS50075">
    <property type="entry name" value="CARRIER"/>
    <property type="match status" value="4"/>
</dbReference>
<dbReference type="CDD" id="cd19531">
    <property type="entry name" value="LCL_NRPS-like"/>
    <property type="match status" value="3"/>
</dbReference>
<evidence type="ECO:0000256" key="4">
    <source>
        <dbReference type="ARBA" id="ARBA00022553"/>
    </source>
</evidence>
<dbReference type="NCBIfam" id="TIGR01733">
    <property type="entry name" value="AA-adenyl-dom"/>
    <property type="match status" value="4"/>
</dbReference>
<dbReference type="SUPFAM" id="SSF52777">
    <property type="entry name" value="CoA-dependent acyltransferases"/>
    <property type="match status" value="10"/>
</dbReference>
<dbReference type="FunFam" id="3.40.50.980:FF:000002">
    <property type="entry name" value="Enterobactin synthetase component F"/>
    <property type="match status" value="2"/>
</dbReference>
<dbReference type="InterPro" id="IPR009081">
    <property type="entry name" value="PP-bd_ACP"/>
</dbReference>
<dbReference type="CDD" id="cd19534">
    <property type="entry name" value="E_NRPS"/>
    <property type="match status" value="1"/>
</dbReference>
<dbReference type="InterPro" id="IPR001242">
    <property type="entry name" value="Condensation_dom"/>
</dbReference>
<dbReference type="CDD" id="cd12117">
    <property type="entry name" value="A_NRPS_Srf_like"/>
    <property type="match status" value="3"/>
</dbReference>
<feature type="domain" description="Carrier" evidence="9">
    <location>
        <begin position="2003"/>
        <end position="2078"/>
    </location>
</feature>
<keyword evidence="11" id="KW-1185">Reference proteome</keyword>
<dbReference type="Gene3D" id="3.30.559.30">
    <property type="entry name" value="Nonribosomal peptide synthetase, condensation domain"/>
    <property type="match status" value="5"/>
</dbReference>
<dbReference type="PANTHER" id="PTHR45527">
    <property type="entry name" value="NONRIBOSOMAL PEPTIDE SYNTHETASE"/>
    <property type="match status" value="1"/>
</dbReference>
<dbReference type="FunFam" id="1.10.1200.10:FF:000005">
    <property type="entry name" value="Nonribosomal peptide synthetase 1"/>
    <property type="match status" value="4"/>
</dbReference>
<dbReference type="InterPro" id="IPR025110">
    <property type="entry name" value="AMP-bd_C"/>
</dbReference>
<reference evidence="10 11" key="1">
    <citation type="submission" date="2018-11" db="EMBL/GenBank/DDBJ databases">
        <title>Phylogenetic determinants of toxin gene distribution in genomes of Brevibacillus laterosporus.</title>
        <authorList>
            <person name="Glare T.R."/>
            <person name="Durrant A."/>
            <person name="Berry C."/>
            <person name="Palma L."/>
            <person name="Ormskirk M."/>
            <person name="Cox M.O."/>
        </authorList>
    </citation>
    <scope>NUCLEOTIDE SEQUENCE [LARGE SCALE GENOMIC DNA]</scope>
    <source>
        <strain evidence="10 11">1821L</strain>
    </source>
</reference>
<dbReference type="InterPro" id="IPR000873">
    <property type="entry name" value="AMP-dep_synth/lig_dom"/>
</dbReference>
<dbReference type="InterPro" id="IPR020806">
    <property type="entry name" value="PKS_PP-bd"/>
</dbReference>
<feature type="domain" description="Carrier" evidence="9">
    <location>
        <begin position="3038"/>
        <end position="3113"/>
    </location>
</feature>
<keyword evidence="3" id="KW-0596">Phosphopantetheine</keyword>
<dbReference type="Gene3D" id="2.30.38.10">
    <property type="entry name" value="Luciferase, Domain 3"/>
    <property type="match status" value="4"/>
</dbReference>
<evidence type="ECO:0000259" key="9">
    <source>
        <dbReference type="PROSITE" id="PS50075"/>
    </source>
</evidence>
<dbReference type="Gene3D" id="1.10.1200.10">
    <property type="entry name" value="ACP-like"/>
    <property type="match status" value="4"/>
</dbReference>
<dbReference type="InterPro" id="IPR010060">
    <property type="entry name" value="NRPS_synth"/>
</dbReference>
<dbReference type="EMBL" id="CP033464">
    <property type="protein sequence ID" value="QDX92814.1"/>
    <property type="molecule type" value="Genomic_DNA"/>
</dbReference>
<sequence>MFSRSNVQNLYRLSPMQKGILFHSLKDKENHAYFDQLIFTLEGKVELENLEEAFNQLIKKHDILRTVFRYKKVKEPVQMVLKERNSTIYFEDISQLEVDEKDNYINQFKRRDREKGFDLSRDLLIRLSLFKLDQEQYQLIMSNHHIIMDGWCLGIILNDFLRMYKGIVNHTPVPFEHVTPYSKHIQWLEKQDHQEAKDFYQQLLEGYDKVTGVPQQLVRANHEEYAHGQSIVKLHQETADRLIAIAKAYQVTVNTVFQTIWGILLQKYNNTDDVVFGSVVSGRPAEIPDVEKIVGLFINTIPVRIKADQQERFETLVTKVQEMALASESYDYLSLADIHPEAGDFINHIIAFENFYIDMDSFNQLADKKELGFSLAFATDHHEQTNYDLSVQAQIGDESSIKILYNSKLYSSEYIANVIGHFVTVAETVAANPSILVKEIDILTTDTKDQILHGFNNTYADYPREKTIHQLFEEQVEKNPNQVALVFKEEKLTYGEVNAKANQLAHVLRKKGVQPDDVIGLITERSLEMIIGILAIYKAGGAYMPIDPTYPTERVQYMLQDNQTQFLLVQKQEMLPASYQGEVLVLTQESCMDEEVSNLPPTNQAQALAYVMYTSGSTGEPKGILTTHQNIIKTVINNGYIEITPGDCLLQLSNYAFDGSTFEIYGALLHGATLVLAPKETVLNMNELARLIKKEQVTVSFMTTALFNTLVDLDITCFQSVRKVLFGGELASVKHVRKALDYLGEHRIINVYGPTESTVYATYYSVDHSMSTKARHTVPIGRPIHNTKAYILNKDGQPQPIGVVGELCIGGEGLARGYLNRPELTKKHFVDNVFISGERIYRTGDLARFLPDGNIEYIGRMDEQVKIRGHRIELGEIEKVLLQHPAISETVLLAKRDEQGHSYLCAYVVGQAFWTVTELRQHVMESLPEYMVPSYFIEIEKLPLTANGKVDKRALPEPDRKMGSAYVAPENETEEKLVQFFQEILGVERVGTQDTFFELGGHSLKAMMLVLQIHKEMGIEVPLKEIFTRPTIKELAAYIHKTDRSAYSMIEPTAKQEYYPVSFSQRRMFVVQQIRDTNTTSYNMPILLEIEGALDRENVRQTLKKLIERHESMRTSFHMIDETLLQKVHDDVAWEMEEMEASEEEVYALTKSFIRPFDLGQAPLFRAGLIRVNSERHLLLLDTHHIISDGVSTNILFQDFTQLYRGRELPALRIQYKDFAIWQQGEAQLARLHEQEEYWLKQFSESVPVLELPTDFPRPAIQQFDGDVLDFALNQQVWKELQQLIVKEGCTAYMILLAAYHVLLSKYSSQNDIVIGSPIAGRTNADLQSIIGMFVNTLAIRTKSEGTQTFREFLSTIKQLVLQAQSNADYPFEELVDKVNPSRDLSRQPLFDTIFVMQNMDITEVAIQGLSIITKDMEWKHSKFDLTWAAVEKESLHFSVEYSTRLFKKETIERMAKHFAHLLNQVAKNPDLSLTDMELATDEEVYQLLEEFNNTEADYPCDKTIHQQFEQKVEENPDQIALLFKDKEITYGQLNAKANQFARVLRKHRVQPDQAVGLITDRSIEMMIGILAILKAGGAYLPIDPTYPLERITYMLEDSQAQLLIVQEAAMIPEGYQGEVLLLAEECWMQEEASNLELINDAQDLAYVMYTSGSTGEPKGILTTHQNIIKTVINNGYIEITPGDCLLQLSNYAFDGSTFEIYGALLHGTTLVLAPKETVLNMNELARLIKKEQVTVSFMTTALFNTLVDLDITCFQSVRKVLFGGELASVKHVLKALDYLGEHRIINVYGPTESTVYATFYSVDHSMLTKAAVPIGRPINNTKAYILNKDGQPQPIGVVGELCIGGEGLARGYLNRPELTAERFVDNPFLVGERMYRTGDMARFLPDGNIEYIGRMDEQVKIRGHRIELGEIEKSLLEYPPISEAVLVAKRDEQGHSYLCAYVVSKDQWTVGQVRQHLLEALPEYMVPSYFVELEKLPLTSNGKVDKRALPEPDRVITNEYVAAVNETEEKLVQFFQEILAVERVGTQDTFFELGGHSLKAMMLVSRIHKELEIEVPLKEVFARQTAKELAAYIKQAEQSDYTEIEPAMEQEYYPVSNAQRRMYVVQQMRDVETTGYNMPFYLEMEGALEVEKLSLALKQLIERHESLRTSFHMVDDELMQKVHAEVAWEMEMIHAVEEEVQQLTDSFMRPFNLAKAPLFRAGLIQINPKRHLLMLDMHHIISDGVSMNVLFQDITQLYQGIELSPLKIQYKDFAVWQQGMAQVVRFQEQERYWLNQFSGDLPILEMVTDYPRPAIQQFDGDSWSFEIDAKVLESIKQFSAEQGTTLYMTLLAIYQILLAKYTRQDDIIVGTPIAGRPHADTESIVGMFVNTLALRGQPKEEQSFISYLSEVKENVLQAYDNADHPFEELVEKLHLQRDMSRHPLFDTMFVLQNMDMSEINISGLKLHSRDLNWKNAKFDMTWMIAEQNNLLISVEYSTSLFKHETIQRLEKHFTYLVEQVAKHPDCLLSDLELATDEEKQQILTVFNDTATDDLQDLSICHLFEQQVQRFSDRPALVFKEKQLTYSEFHAKVNQLARVLRKKGVLPDQAVGLITDRSIEMMIGIFAILKAGGAYMPIDPSYPIDRIEHMLEDSRTKLLLVQKTEMIPASYQGEVLLLAEESWMHEEASNLEVINQAQDLAYVMYTSGSTGKPKGNLTTHQNIMQTIINNGYIEIAPTDRLLQLSNYAFDGSTFDIYSALLNGATLVLVPKEVMLNPMELAKIIREQDITVSFMTTSLFHTLVELDVTSMKSMRKVVFGGEKASFKHVEKALDYLGEGRLVNGYGPTETTVFATTYTVDSSIKDTGIIPIGRPLNNTSVYVLNEYNQLQPIGVPGELCVGGTGIARGYLNRPELTAERFVDNPFVSGDRMYRTGDLVRWLPNGNIEYLGRMDEQVKVRGYRIELGEIETRLLEHASISAAVLLAKQDEQGHSYLCAYVVTNGVWTVAELRKHVSEALPEYMVPTYFVELEQLPFTSNGKVNKRALPEPEGQITSVYVAPETETEAKLVELFQEILGVEKVGTQDMFFELGGHSLKAMMLVLRMNKELGMEVPLKEVFTHPTVKELAATIDLLDRSGHMEIEPAPKQDFYPVSSAQRRMYVVQHLGNIQTTSYNMPLFLEVEGALEIEKLHQALEQLVKRHESLRTSFHMIDEELMQQVHEDVVWDLEIMDGEEEDLASITAGFIRPFDLSQAPLFRAGVVRVSQEKFLFMLDMHHIISDGVSTNVLFQDITQLYQGKELSPLKVQYKDYAVWQQTDAQVARLQNQEGYWLSQFAGEAPVLEMPTDFPRPAVQQFEGDVWTFEIDADILRQLKKLSASQSSTLYMTLLAAYQVLLAKYTGQDDIIVGSPIAGRPHADVESIVGMFVNTLALRGQPVGEQTFISYLAQVKEQVLQAYANAEYPFEKLVEKLDLQRDMSRHPLFDTMFTLQNMEISDIDLAGLTFKPFDFEWKNAKFDMDWTMLEEETLKVAIEYSTSLYAEETISRMAQHFTYVLQQIIEHPAIQLAEIKIATLPEIEQILTQFNDTQSNYPDNQTIHSLFEQQVERSPEQIAVVYQNQSITYRELNERANRLARCLIDKGIERNQFVAIMADRSIETVIGMMGILKAGGAYVPIDPDYPLDRKLYILEDSHASLLLLQHKHEVPSEFTGDRILIEQMQWYQAADTNVGIVNTADDLAYMIYTSGSTGQPKGVMIDHQAVCNLCLMAQTYGIFANSRVLQFASYSFDASVGEVFHTLTNGATLYLVDRNLLMAGIEFVEWLRENEITSIPFISPSALRALPYEELPALKYISTGGEALPVDLVKLWGANRIFLNAYGPTETTVDATIGLCTPEDKPHIGKPVLNKKAYIINQDYQLQPIGVPGELCIGGVGIAPGYWNRPELTAEKFVNDPFAQGERMYKTGDLVRWLPDGNIEFLGRIDDQVKVRGHRIELGEIEARLLEHEQVTEAVVLARQDEQGQSYLCAYLVVTDDWTVAELRKHIGKALPDYMIPAYFIELEEFPLTPSGKVNKKALPEPDGQIQTGVEYVEATTEVQKILVEVWQEVLRVERIGIYDNFFELGGDSIKAIQITARLRRYHRKLEISHLFKHPTIAELAPWIQTSQALIEQGTVEGEVMLTPIQKAFFEENQEQPHHFNQDSLLYSSNGWNQDAIEKVFEKITEHHDALRMVYPHTEDKVTQINRGLEEKAFTLQVFDFTQEPTDTQTTKIEQIATQLQAGFDLEKGPLVRLGLFTTKAGDYLLIVIHHLVIDGVSWRILLEDFHTAYQQVIQGQAIVLPEKTTSFKTWSERLNEYANSHVLLHEIPYWKQMEEVSIASLPKKGNNDGRYYVKDSEYATMSLTEEETQNLLTRVHRAYRTEINDLLLAALGLASKEWTKENRVAIHLEGHGREEIGEGVDVNRTVGWFTSLFPVVIDLENDELPLIIKSVKETLRRVPNKGMGYGILKHLTSDANKQDITFSIRPEISFNYLGVFDQQEEESESAGIPTGQPISPQYYDTHLLEFNGAVSNNQLHVNCRFAPVAVDRAIVEILMERFKHNLLLITQHCLEKDTVEFTPTDFTEKELSQEQLDDLLDDLFEDIDDL</sequence>
<name>A0A518V761_BRELA</name>
<dbReference type="InterPro" id="IPR020845">
    <property type="entry name" value="AMP-binding_CS"/>
</dbReference>
<dbReference type="GO" id="GO:0005737">
    <property type="term" value="C:cytoplasm"/>
    <property type="evidence" value="ECO:0007669"/>
    <property type="project" value="TreeGrafter"/>
</dbReference>
<dbReference type="Proteomes" id="UP000319432">
    <property type="component" value="Chromosome"/>
</dbReference>
<dbReference type="NCBIfam" id="TIGR01720">
    <property type="entry name" value="NRPS-para261"/>
    <property type="match status" value="1"/>
</dbReference>
<dbReference type="FunFam" id="3.40.50.12780:FF:000012">
    <property type="entry name" value="Non-ribosomal peptide synthetase"/>
    <property type="match status" value="4"/>
</dbReference>
<dbReference type="GO" id="GO:0008610">
    <property type="term" value="P:lipid biosynthetic process"/>
    <property type="evidence" value="ECO:0007669"/>
    <property type="project" value="UniProtKB-ARBA"/>
</dbReference>
<dbReference type="SMART" id="SM00823">
    <property type="entry name" value="PKS_PP"/>
    <property type="match status" value="4"/>
</dbReference>
<dbReference type="GO" id="GO:0016874">
    <property type="term" value="F:ligase activity"/>
    <property type="evidence" value="ECO:0007669"/>
    <property type="project" value="UniProtKB-KW"/>
</dbReference>
<dbReference type="SUPFAM" id="SSF47336">
    <property type="entry name" value="ACP-like"/>
    <property type="match status" value="4"/>
</dbReference>
<dbReference type="InterPro" id="IPR006162">
    <property type="entry name" value="Ppantetheine_attach_site"/>
</dbReference>
<keyword evidence="6" id="KW-0677">Repeat</keyword>
<dbReference type="InterPro" id="IPR010071">
    <property type="entry name" value="AA_adenyl_dom"/>
</dbReference>
<evidence type="ECO:0000313" key="11">
    <source>
        <dbReference type="Proteomes" id="UP000319432"/>
    </source>
</evidence>
<dbReference type="Pfam" id="PF13193">
    <property type="entry name" value="AMP-binding_C"/>
    <property type="match status" value="4"/>
</dbReference>
<dbReference type="GO" id="GO:0017000">
    <property type="term" value="P:antibiotic biosynthetic process"/>
    <property type="evidence" value="ECO:0007669"/>
    <property type="project" value="UniProtKB-KW"/>
</dbReference>